<gene>
    <name evidence="3" type="ORF">HAPAU_39420</name>
</gene>
<dbReference type="EMBL" id="LTAZ01000017">
    <property type="protein sequence ID" value="KYH23863.1"/>
    <property type="molecule type" value="Genomic_DNA"/>
</dbReference>
<feature type="domain" description="SWIM-type" evidence="2">
    <location>
        <begin position="92"/>
        <end position="127"/>
    </location>
</feature>
<organism evidence="3 4">
    <name type="scientific">Halalkalicoccus paucihalophilus</name>
    <dbReference type="NCBI Taxonomy" id="1008153"/>
    <lineage>
        <taxon>Archaea</taxon>
        <taxon>Methanobacteriati</taxon>
        <taxon>Methanobacteriota</taxon>
        <taxon>Stenosarchaea group</taxon>
        <taxon>Halobacteria</taxon>
        <taxon>Halobacteriales</taxon>
        <taxon>Halococcaceae</taxon>
        <taxon>Halalkalicoccus</taxon>
    </lineage>
</organism>
<keyword evidence="1" id="KW-0479">Metal-binding</keyword>
<keyword evidence="1" id="KW-0863">Zinc-finger</keyword>
<keyword evidence="1" id="KW-0862">Zinc</keyword>
<dbReference type="Pfam" id="PF04434">
    <property type="entry name" value="SWIM"/>
    <property type="match status" value="1"/>
</dbReference>
<dbReference type="PROSITE" id="PS50966">
    <property type="entry name" value="ZF_SWIM"/>
    <property type="match status" value="1"/>
</dbReference>
<sequence length="209" mass="23372">MEGFNTMYHVGIGRDRPAPWGISELKDARLLVQASRAVWYSTAMCKETLSTLEFDASTSKRAQYEAFDFELEAPGLVTVRNESHENADEHSYRVNVEDGIPVACECPSDTYHEGACKHRVAVAIREPVLAAATDYKSTEEQEVATDGGTTVERLGLGQQVEDRPSDCDCIPTFEDLPCWPCYRDGSGCRIHMRRLIPRTEADHSGWIAR</sequence>
<accession>A0A151A8C4</accession>
<protein>
    <recommendedName>
        <fullName evidence="2">SWIM-type domain-containing protein</fullName>
    </recommendedName>
</protein>
<evidence type="ECO:0000259" key="2">
    <source>
        <dbReference type="PROSITE" id="PS50966"/>
    </source>
</evidence>
<evidence type="ECO:0000256" key="1">
    <source>
        <dbReference type="PROSITE-ProRule" id="PRU00325"/>
    </source>
</evidence>
<dbReference type="Proteomes" id="UP000075321">
    <property type="component" value="Unassembled WGS sequence"/>
</dbReference>
<comment type="caution">
    <text evidence="3">The sequence shown here is derived from an EMBL/GenBank/DDBJ whole genome shotgun (WGS) entry which is preliminary data.</text>
</comment>
<keyword evidence="4" id="KW-1185">Reference proteome</keyword>
<dbReference type="PATRIC" id="fig|1008153.3.peg.4219"/>
<evidence type="ECO:0000313" key="3">
    <source>
        <dbReference type="EMBL" id="KYH23863.1"/>
    </source>
</evidence>
<dbReference type="AlphaFoldDB" id="A0A151A8C4"/>
<proteinExistence type="predicted"/>
<evidence type="ECO:0000313" key="4">
    <source>
        <dbReference type="Proteomes" id="UP000075321"/>
    </source>
</evidence>
<reference evidence="3 4" key="1">
    <citation type="submission" date="2016-02" db="EMBL/GenBank/DDBJ databases">
        <title>Genome sequence of Halalkalicoccus paucihalophilus DSM 24557.</title>
        <authorList>
            <person name="Poehlein A."/>
            <person name="Daniel R."/>
        </authorList>
    </citation>
    <scope>NUCLEOTIDE SEQUENCE [LARGE SCALE GENOMIC DNA]</scope>
    <source>
        <strain evidence="3 4">DSM 24557</strain>
    </source>
</reference>
<dbReference type="GO" id="GO:0008270">
    <property type="term" value="F:zinc ion binding"/>
    <property type="evidence" value="ECO:0007669"/>
    <property type="project" value="UniProtKB-KW"/>
</dbReference>
<name>A0A151A8C4_9EURY</name>
<dbReference type="InterPro" id="IPR007527">
    <property type="entry name" value="Znf_SWIM"/>
</dbReference>